<reference evidence="1 2" key="1">
    <citation type="submission" date="2019-12" db="EMBL/GenBank/DDBJ databases">
        <title>Comparative genomics gives insights into the taxonomy of the Azoarcus-Aromatoleum group and reveals separate origins of nif in the plant-associated Azoarcus and non-plant-associated Aromatoleum sub-groups.</title>
        <authorList>
            <person name="Lafos M."/>
            <person name="Maluk M."/>
            <person name="Batista M."/>
            <person name="Junghare M."/>
            <person name="Carmona M."/>
            <person name="Faoro H."/>
            <person name="Cruz L.M."/>
            <person name="Battistoni F."/>
            <person name="De Souza E."/>
            <person name="Pedrosa F."/>
            <person name="Chen W.-M."/>
            <person name="Poole P.S."/>
            <person name="Dixon R.A."/>
            <person name="James E.K."/>
        </authorList>
    </citation>
    <scope>NUCLEOTIDE SEQUENCE [LARGE SCALE GENOMIC DNA]</scope>
    <source>
        <strain evidence="1 2">T</strain>
    </source>
</reference>
<dbReference type="RefSeq" id="WP_169137585.1">
    <property type="nucleotide sequence ID" value="NZ_WTVS01000003.1"/>
</dbReference>
<evidence type="ECO:0008006" key="3">
    <source>
        <dbReference type="Google" id="ProtNLM"/>
    </source>
</evidence>
<keyword evidence="2" id="KW-1185">Reference proteome</keyword>
<sequence>MALFVLALPPLHGCTTAAALRGEGGKDISAITPGVMRSVAEELLGPPLREWTTPANIRYRVYRYDAGVPPSRSDAGAYIFLNIISAGLFELYEATGATDLSKPSPDDFRRVWRQVAIAYDPGDRIVGVFDNFGDLDVLPDDGRPPAPSLPR</sequence>
<proteinExistence type="predicted"/>
<accession>A0ABX1NAK0</accession>
<protein>
    <recommendedName>
        <fullName evidence="3">Lipoprotein</fullName>
    </recommendedName>
</protein>
<evidence type="ECO:0000313" key="1">
    <source>
        <dbReference type="EMBL" id="NMF96315.1"/>
    </source>
</evidence>
<comment type="caution">
    <text evidence="1">The sequence shown here is derived from an EMBL/GenBank/DDBJ whole genome shotgun (WGS) entry which is preliminary data.</text>
</comment>
<dbReference type="Proteomes" id="UP000634522">
    <property type="component" value="Unassembled WGS sequence"/>
</dbReference>
<dbReference type="EMBL" id="WTVS01000003">
    <property type="protein sequence ID" value="NMF96315.1"/>
    <property type="molecule type" value="Genomic_DNA"/>
</dbReference>
<organism evidence="1 2">
    <name type="scientific">Aromatoleum toluolicum</name>
    <dbReference type="NCBI Taxonomy" id="90060"/>
    <lineage>
        <taxon>Bacteria</taxon>
        <taxon>Pseudomonadati</taxon>
        <taxon>Pseudomonadota</taxon>
        <taxon>Betaproteobacteria</taxon>
        <taxon>Rhodocyclales</taxon>
        <taxon>Rhodocyclaceae</taxon>
        <taxon>Aromatoleum</taxon>
    </lineage>
</organism>
<evidence type="ECO:0000313" key="2">
    <source>
        <dbReference type="Proteomes" id="UP000634522"/>
    </source>
</evidence>
<name>A0ABX1NAK0_9RHOO</name>
<gene>
    <name evidence="1" type="ORF">GPA27_02760</name>
</gene>